<organism evidence="1 2">
    <name type="scientific">Scyliorhinus torazame</name>
    <name type="common">Cloudy catshark</name>
    <name type="synonym">Catulus torazame</name>
    <dbReference type="NCBI Taxonomy" id="75743"/>
    <lineage>
        <taxon>Eukaryota</taxon>
        <taxon>Metazoa</taxon>
        <taxon>Chordata</taxon>
        <taxon>Craniata</taxon>
        <taxon>Vertebrata</taxon>
        <taxon>Chondrichthyes</taxon>
        <taxon>Elasmobranchii</taxon>
        <taxon>Galeomorphii</taxon>
        <taxon>Galeoidea</taxon>
        <taxon>Carcharhiniformes</taxon>
        <taxon>Scyliorhinidae</taxon>
        <taxon>Scyliorhinus</taxon>
    </lineage>
</organism>
<protein>
    <submittedName>
        <fullName evidence="1">Uncharacterized protein</fullName>
    </submittedName>
</protein>
<proteinExistence type="predicted"/>
<evidence type="ECO:0000313" key="2">
    <source>
        <dbReference type="Proteomes" id="UP000288216"/>
    </source>
</evidence>
<dbReference type="AlphaFoldDB" id="A0A401Q8N5"/>
<name>A0A401Q8N5_SCYTO</name>
<keyword evidence="2" id="KW-1185">Reference proteome</keyword>
<sequence length="119" mass="13322">DGDPHFVIRIPHSNETICFTVDGQADDTLRLVEDSVSGQFQHADIRLQRPSLAARRQGPDQAELWFGSHKLAVSLVTKTLKDSHLPAHEAACWLVHREDVEPLMGGPYLDYVVPRNRSA</sequence>
<feature type="non-terminal residue" evidence="1">
    <location>
        <position position="1"/>
    </location>
</feature>
<accession>A0A401Q8N5</accession>
<dbReference type="EMBL" id="BFAA01022993">
    <property type="protein sequence ID" value="GCB81733.1"/>
    <property type="molecule type" value="Genomic_DNA"/>
</dbReference>
<dbReference type="OrthoDB" id="299997at2759"/>
<evidence type="ECO:0000313" key="1">
    <source>
        <dbReference type="EMBL" id="GCB81733.1"/>
    </source>
</evidence>
<comment type="caution">
    <text evidence="1">The sequence shown here is derived from an EMBL/GenBank/DDBJ whole genome shotgun (WGS) entry which is preliminary data.</text>
</comment>
<dbReference type="Proteomes" id="UP000288216">
    <property type="component" value="Unassembled WGS sequence"/>
</dbReference>
<gene>
    <name evidence="1" type="ORF">scyTo_0022558</name>
</gene>
<reference evidence="1 2" key="1">
    <citation type="journal article" date="2018" name="Nat. Ecol. Evol.">
        <title>Shark genomes provide insights into elasmobranch evolution and the origin of vertebrates.</title>
        <authorList>
            <person name="Hara Y"/>
            <person name="Yamaguchi K"/>
            <person name="Onimaru K"/>
            <person name="Kadota M"/>
            <person name="Koyanagi M"/>
            <person name="Keeley SD"/>
            <person name="Tatsumi K"/>
            <person name="Tanaka K"/>
            <person name="Motone F"/>
            <person name="Kageyama Y"/>
            <person name="Nozu R"/>
            <person name="Adachi N"/>
            <person name="Nishimura O"/>
            <person name="Nakagawa R"/>
            <person name="Tanegashima C"/>
            <person name="Kiyatake I"/>
            <person name="Matsumoto R"/>
            <person name="Murakumo K"/>
            <person name="Nishida K"/>
            <person name="Terakita A"/>
            <person name="Kuratani S"/>
            <person name="Sato K"/>
            <person name="Hyodo S Kuraku.S."/>
        </authorList>
    </citation>
    <scope>NUCLEOTIDE SEQUENCE [LARGE SCALE GENOMIC DNA]</scope>
</reference>